<keyword evidence="4 5" id="KW-0472">Membrane</keyword>
<feature type="transmembrane region" description="Helical" evidence="5">
    <location>
        <begin position="340"/>
        <end position="360"/>
    </location>
</feature>
<reference evidence="9 10" key="1">
    <citation type="submission" date="2024-07" db="EMBL/GenBank/DDBJ databases">
        <title>Genomes of novel Serratia strains from suburban soil.</title>
        <authorList>
            <person name="Markert E.X."/>
            <person name="Severe K."/>
            <person name="Severe L."/>
            <person name="Twing K.I."/>
            <person name="Ward L.M."/>
        </authorList>
    </citation>
    <scope>NUCLEOTIDE SEQUENCE [LARGE SCALE GENOMIC DNA]</scope>
    <source>
        <strain evidence="9 10">3C-UT</strain>
    </source>
</reference>
<keyword evidence="2 5" id="KW-0812">Transmembrane</keyword>
<dbReference type="Proteomes" id="UP001558101">
    <property type="component" value="Unassembled WGS sequence"/>
</dbReference>
<evidence type="ECO:0000256" key="2">
    <source>
        <dbReference type="ARBA" id="ARBA00022692"/>
    </source>
</evidence>
<feature type="transmembrane region" description="Helical" evidence="5">
    <location>
        <begin position="302"/>
        <end position="328"/>
    </location>
</feature>
<feature type="domain" description="Protein glycosylation ligase" evidence="8">
    <location>
        <begin position="122"/>
        <end position="147"/>
    </location>
</feature>
<dbReference type="PANTHER" id="PTHR37422">
    <property type="entry name" value="TEICHURONIC ACID BIOSYNTHESIS PROTEIN TUAE"/>
    <property type="match status" value="1"/>
</dbReference>
<dbReference type="Pfam" id="PF04932">
    <property type="entry name" value="Wzy_C"/>
    <property type="match status" value="1"/>
</dbReference>
<proteinExistence type="predicted"/>
<dbReference type="EMBL" id="JBFQXQ010000004">
    <property type="protein sequence ID" value="MEX3174708.1"/>
    <property type="molecule type" value="Genomic_DNA"/>
</dbReference>
<comment type="subcellular location">
    <subcellularLocation>
        <location evidence="1">Membrane</location>
        <topology evidence="1">Multi-pass membrane protein</topology>
    </subcellularLocation>
</comment>
<dbReference type="Pfam" id="PF15864">
    <property type="entry name" value="PglL_A"/>
    <property type="match status" value="1"/>
</dbReference>
<feature type="transmembrane region" description="Helical" evidence="5">
    <location>
        <begin position="211"/>
        <end position="232"/>
    </location>
</feature>
<evidence type="ECO:0000256" key="5">
    <source>
        <dbReference type="SAM" id="Phobius"/>
    </source>
</evidence>
<evidence type="ECO:0000259" key="8">
    <source>
        <dbReference type="Pfam" id="PF15864"/>
    </source>
</evidence>
<dbReference type="Pfam" id="PF11846">
    <property type="entry name" value="Wzy_C_2"/>
    <property type="match status" value="1"/>
</dbReference>
<evidence type="ECO:0000256" key="1">
    <source>
        <dbReference type="ARBA" id="ARBA00004141"/>
    </source>
</evidence>
<comment type="caution">
    <text evidence="9">The sequence shown here is derived from an EMBL/GenBank/DDBJ whole genome shotgun (WGS) entry which is preliminary data.</text>
</comment>
<dbReference type="InterPro" id="IPR007016">
    <property type="entry name" value="O-antigen_ligase-rel_domated"/>
</dbReference>
<evidence type="ECO:0000259" key="6">
    <source>
        <dbReference type="Pfam" id="PF04932"/>
    </source>
</evidence>
<name>A0ABV3UN77_9GAMM</name>
<feature type="transmembrane region" description="Helical" evidence="5">
    <location>
        <begin position="132"/>
        <end position="152"/>
    </location>
</feature>
<feature type="transmembrane region" description="Helical" evidence="5">
    <location>
        <begin position="29"/>
        <end position="47"/>
    </location>
</feature>
<feature type="domain" description="O-antigen ligase-related" evidence="6">
    <location>
        <begin position="169"/>
        <end position="315"/>
    </location>
</feature>
<dbReference type="InterPro" id="IPR051533">
    <property type="entry name" value="WaaL-like"/>
</dbReference>
<dbReference type="RefSeq" id="WP_368454348.1">
    <property type="nucleotide sequence ID" value="NZ_JBFQXQ010000004.1"/>
</dbReference>
<organism evidence="9 10">
    <name type="scientific">Serratia quinivorans</name>
    <dbReference type="NCBI Taxonomy" id="137545"/>
    <lineage>
        <taxon>Bacteria</taxon>
        <taxon>Pseudomonadati</taxon>
        <taxon>Pseudomonadota</taxon>
        <taxon>Gammaproteobacteria</taxon>
        <taxon>Enterobacterales</taxon>
        <taxon>Yersiniaceae</taxon>
        <taxon>Serratia</taxon>
    </lineage>
</organism>
<evidence type="ECO:0000256" key="3">
    <source>
        <dbReference type="ARBA" id="ARBA00022989"/>
    </source>
</evidence>
<feature type="domain" description="Virulence factor membrane-bound polymerase C-terminal" evidence="7">
    <location>
        <begin position="351"/>
        <end position="532"/>
    </location>
</feature>
<feature type="transmembrane region" description="Helical" evidence="5">
    <location>
        <begin position="54"/>
        <end position="71"/>
    </location>
</feature>
<feature type="transmembrane region" description="Helical" evidence="5">
    <location>
        <begin position="83"/>
        <end position="101"/>
    </location>
</feature>
<feature type="transmembrane region" description="Helical" evidence="5">
    <location>
        <begin position="405"/>
        <end position="427"/>
    </location>
</feature>
<dbReference type="InterPro" id="IPR031726">
    <property type="entry name" value="PglL_A"/>
</dbReference>
<gene>
    <name evidence="9" type="ORF">AB4M04_21785</name>
</gene>
<feature type="transmembrane region" description="Helical" evidence="5">
    <location>
        <begin position="187"/>
        <end position="204"/>
    </location>
</feature>
<sequence length="544" mass="61243">MTWAMMAAVVVSLWLTLPAGKTVRLTVTARWTLLAIVILAIPLIYSPPHWREAALARWLALLGGWVFYFSLLQYRMPPFSRQWLYYAMLAAAVVQALIALLQFTAPEIVPTWFAYPMLNGRAYGVFQQVNVLASFMATGLALALMLFLLPAFTYSQTRYERLRIRGLGLMLVLFLIVLVGLQSRIGWIGGAAVALLSLTCFHSLHPLRAKWAACLMSVGLLIGVMALFHGVYAENGLRYLSHSLSNHARYAMLRDTLAMIGQKPLAGWGYGGFEYSFQHFRLAQGLSTQGVGIARHPHNELLLWWVEGGLVALMGMLLLLVCGLRLVRAALRCDRAKSRIFKRTTGEATALCIVLLPMLLHTQTEYPFTLSAAHWAIFLLLLAQLDRQIGTVKERISVSPTTASFLRRALPTISITLLAIASLGLYANLALTAIERNQLVDIEPARRAMAFDPWINTERWHYDQQTHALLTFNQTRDPALLDGYVSWAQDYLYRRIDKNVYASWLAIAQYRQDAITHRRLLQEAHGLFPTDPRFLTPFISQAGR</sequence>
<keyword evidence="10" id="KW-1185">Reference proteome</keyword>
<evidence type="ECO:0000256" key="4">
    <source>
        <dbReference type="ARBA" id="ARBA00023136"/>
    </source>
</evidence>
<protein>
    <submittedName>
        <fullName evidence="9">Wzy polymerase domain-containing protein</fullName>
    </submittedName>
</protein>
<dbReference type="InterPro" id="IPR021797">
    <property type="entry name" value="Wzy_C_2"/>
</dbReference>
<evidence type="ECO:0000259" key="7">
    <source>
        <dbReference type="Pfam" id="PF11846"/>
    </source>
</evidence>
<feature type="transmembrane region" description="Helical" evidence="5">
    <location>
        <begin position="164"/>
        <end position="181"/>
    </location>
</feature>
<keyword evidence="3 5" id="KW-1133">Transmembrane helix</keyword>
<dbReference type="PANTHER" id="PTHR37422:SF21">
    <property type="entry name" value="EXOQ-LIKE PROTEIN"/>
    <property type="match status" value="1"/>
</dbReference>
<evidence type="ECO:0000313" key="10">
    <source>
        <dbReference type="Proteomes" id="UP001558101"/>
    </source>
</evidence>
<accession>A0ABV3UN77</accession>
<evidence type="ECO:0000313" key="9">
    <source>
        <dbReference type="EMBL" id="MEX3174708.1"/>
    </source>
</evidence>